<keyword evidence="1" id="KW-0460">Magnesium</keyword>
<dbReference type="EMBL" id="FOHG01000001">
    <property type="protein sequence ID" value="SES61374.1"/>
    <property type="molecule type" value="Genomic_DNA"/>
</dbReference>
<evidence type="ECO:0000313" key="9">
    <source>
        <dbReference type="EMBL" id="TDX35937.1"/>
    </source>
</evidence>
<dbReference type="SUPFAM" id="SSF88723">
    <property type="entry name" value="PIN domain-like"/>
    <property type="match status" value="1"/>
</dbReference>
<evidence type="ECO:0000313" key="8">
    <source>
        <dbReference type="EMBL" id="TDS25395.1"/>
    </source>
</evidence>
<dbReference type="EMBL" id="FNBJ01000001">
    <property type="protein sequence ID" value="SDE75046.1"/>
    <property type="molecule type" value="Genomic_DNA"/>
</dbReference>
<evidence type="ECO:0000313" key="3">
    <source>
        <dbReference type="EMBL" id="PXV60149.1"/>
    </source>
</evidence>
<dbReference type="EMBL" id="FNEH01000051">
    <property type="protein sequence ID" value="SDJ37368.1"/>
    <property type="molecule type" value="Genomic_DNA"/>
</dbReference>
<dbReference type="EMBL" id="FMYT01000043">
    <property type="protein sequence ID" value="SDD27934.1"/>
    <property type="molecule type" value="Genomic_DNA"/>
</dbReference>
<dbReference type="Pfam" id="PF01850">
    <property type="entry name" value="PIN"/>
    <property type="match status" value="1"/>
</dbReference>
<dbReference type="Proteomes" id="UP000295472">
    <property type="component" value="Unassembled WGS sequence"/>
</dbReference>
<dbReference type="PANTHER" id="PTHR35901:SF1">
    <property type="entry name" value="EXONUCLEASE VAPC9"/>
    <property type="match status" value="1"/>
</dbReference>
<dbReference type="Proteomes" id="UP000198945">
    <property type="component" value="Unassembled WGS sequence"/>
</dbReference>
<evidence type="ECO:0000313" key="12">
    <source>
        <dbReference type="Proteomes" id="UP000199519"/>
    </source>
</evidence>
<dbReference type="InterPro" id="IPR002716">
    <property type="entry name" value="PIN_dom"/>
</dbReference>
<dbReference type="Gene3D" id="3.40.50.1010">
    <property type="entry name" value="5'-nuclease"/>
    <property type="match status" value="1"/>
</dbReference>
<evidence type="ECO:0000313" key="15">
    <source>
        <dbReference type="Proteomes" id="UP000295758"/>
    </source>
</evidence>
<evidence type="ECO:0000313" key="11">
    <source>
        <dbReference type="Proteomes" id="UP000198945"/>
    </source>
</evidence>
<reference evidence="6 11" key="1">
    <citation type="submission" date="2016-10" db="EMBL/GenBank/DDBJ databases">
        <authorList>
            <person name="de Groot N.N."/>
        </authorList>
    </citation>
    <scope>NUCLEOTIDE SEQUENCE [LARGE SCALE GENOMIC DNA]</scope>
    <source>
        <strain evidence="6 11">WG7</strain>
    </source>
</reference>
<dbReference type="Proteomes" id="UP000198612">
    <property type="component" value="Unassembled WGS sequence"/>
</dbReference>
<dbReference type="AlphaFoldDB" id="A0A1G6TGF1"/>
<evidence type="ECO:0000313" key="16">
    <source>
        <dbReference type="Proteomes" id="UP000324896"/>
    </source>
</evidence>
<dbReference type="InterPro" id="IPR051619">
    <property type="entry name" value="TypeII_TA_RNase_PINc/VapC"/>
</dbReference>
<dbReference type="InterPro" id="IPR029060">
    <property type="entry name" value="PIN-like_dom_sf"/>
</dbReference>
<dbReference type="Proteomes" id="UP000324896">
    <property type="component" value="Unassembled WGS sequence"/>
</dbReference>
<dbReference type="Proteomes" id="UP000295758">
    <property type="component" value="Unassembled WGS sequence"/>
</dbReference>
<dbReference type="STRING" id="54121.SAMN04515653_1515"/>
<dbReference type="OrthoDB" id="2111628at2"/>
<dbReference type="Proteomes" id="UP000199519">
    <property type="component" value="Unassembled WGS sequence"/>
</dbReference>
<reference evidence="8 15" key="4">
    <citation type="submission" date="2019-03" db="EMBL/GenBank/DDBJ databases">
        <title>Deep subsurface shale carbon reservoir microbial communities from Ohio and West Virginia, USA.</title>
        <authorList>
            <person name="Wrighton K."/>
        </authorList>
    </citation>
    <scope>NUCLEOTIDE SEQUENCE [LARGE SCALE GENOMIC DNA]</scope>
    <source>
        <strain evidence="8 15">UTICA-S4D12</strain>
    </source>
</reference>
<dbReference type="EMBL" id="QICM01000057">
    <property type="protein sequence ID" value="PXV60149.1"/>
    <property type="molecule type" value="Genomic_DNA"/>
</dbReference>
<sequence length="134" mass="15450">MRITIDVSAAVEIVMGGKRQQEIVNILNNADWVIAPSLFIYEASNTLWKYHEYQDYSKEDIMKKIEYLYKMVDQFIDAKDIFEEALPLSCKISHPTYDAMYLVTSRRKNATLVTLDKRLVRAAKSIDVPVAVIT</sequence>
<evidence type="ECO:0000259" key="2">
    <source>
        <dbReference type="Pfam" id="PF01850"/>
    </source>
</evidence>
<evidence type="ECO:0000313" key="7">
    <source>
        <dbReference type="EMBL" id="SES61374.1"/>
    </source>
</evidence>
<dbReference type="Proteomes" id="UP000247389">
    <property type="component" value="Unassembled WGS sequence"/>
</dbReference>
<evidence type="ECO:0000313" key="6">
    <source>
        <dbReference type="EMBL" id="SDJ37368.1"/>
    </source>
</evidence>
<protein>
    <submittedName>
        <fullName evidence="4">Predicted nucleic acid-binding protein, contains PIN domain</fullName>
    </submittedName>
    <submittedName>
        <fullName evidence="3">Putative nucleic acid-binding protein</fullName>
    </submittedName>
</protein>
<feature type="domain" description="PIN" evidence="2">
    <location>
        <begin position="4"/>
        <end position="124"/>
    </location>
</feature>
<proteinExistence type="predicted"/>
<dbReference type="InterPro" id="IPR044153">
    <property type="entry name" value="PIN_Pae0151-like"/>
</dbReference>
<reference evidence="10 12" key="2">
    <citation type="submission" date="2016-10" db="EMBL/GenBank/DDBJ databases">
        <authorList>
            <person name="Varghese N."/>
            <person name="Submissions S."/>
        </authorList>
    </citation>
    <scope>NUCLEOTIDE SEQUENCE [LARGE SCALE GENOMIC DNA]</scope>
    <source>
        <strain evidence="4 16">WG10</strain>
        <strain evidence="5 12">WG2</strain>
        <strain evidence="7 10">WG5</strain>
    </source>
</reference>
<name>A0A1G6TGF1_9FIRM</name>
<gene>
    <name evidence="8" type="ORF">BY453_1597</name>
    <name evidence="9" type="ORF">C7954_1545</name>
    <name evidence="3" type="ORF">C8C78_1576</name>
    <name evidence="4" type="ORF">SAMN04488597_1439</name>
    <name evidence="5" type="ORF">SAMN04488598_101287</name>
    <name evidence="7" type="ORF">SAMN04515652_1014</name>
    <name evidence="6" type="ORF">SAMN04515654_1515</name>
</gene>
<accession>A0A1G6TGF1</accession>
<evidence type="ECO:0000313" key="13">
    <source>
        <dbReference type="Proteomes" id="UP000247389"/>
    </source>
</evidence>
<evidence type="ECO:0000256" key="1">
    <source>
        <dbReference type="ARBA" id="ARBA00022842"/>
    </source>
</evidence>
<dbReference type="PANTHER" id="PTHR35901">
    <property type="entry name" value="RIBONUCLEASE VAPC3"/>
    <property type="match status" value="1"/>
</dbReference>
<evidence type="ECO:0000313" key="5">
    <source>
        <dbReference type="EMBL" id="SDE75046.1"/>
    </source>
</evidence>
<reference evidence="3 13" key="3">
    <citation type="submission" date="2018-04" db="EMBL/GenBank/DDBJ databases">
        <title>Subsurface microbial communities from deep shales in Ohio and West Virginia, USA.</title>
        <authorList>
            <person name="Wrighton K."/>
        </authorList>
    </citation>
    <scope>NUCLEOTIDE SEQUENCE [LARGE SCALE GENOMIC DNA]</scope>
    <source>
        <strain evidence="9 14">DSMZ 11287</strain>
        <strain evidence="3 13">MSL28</strain>
    </source>
</reference>
<dbReference type="RefSeq" id="WP_073160992.1">
    <property type="nucleotide sequence ID" value="NZ_FMYT01000043.1"/>
</dbReference>
<dbReference type="EMBL" id="SOAA01000059">
    <property type="protein sequence ID" value="TDS25395.1"/>
    <property type="molecule type" value="Genomic_DNA"/>
</dbReference>
<evidence type="ECO:0000313" key="10">
    <source>
        <dbReference type="Proteomes" id="UP000198612"/>
    </source>
</evidence>
<dbReference type="EMBL" id="SOEF01000054">
    <property type="protein sequence ID" value="TDX35937.1"/>
    <property type="molecule type" value="Genomic_DNA"/>
</dbReference>
<keyword evidence="12" id="KW-1185">Reference proteome</keyword>
<evidence type="ECO:0000313" key="4">
    <source>
        <dbReference type="EMBL" id="SDD27934.1"/>
    </source>
</evidence>
<organism evidence="4 16">
    <name type="scientific">Halanaerobium congolense</name>
    <dbReference type="NCBI Taxonomy" id="54121"/>
    <lineage>
        <taxon>Bacteria</taxon>
        <taxon>Bacillati</taxon>
        <taxon>Bacillota</taxon>
        <taxon>Clostridia</taxon>
        <taxon>Halanaerobiales</taxon>
        <taxon>Halanaerobiaceae</taxon>
        <taxon>Halanaerobium</taxon>
    </lineage>
</organism>
<evidence type="ECO:0000313" key="14">
    <source>
        <dbReference type="Proteomes" id="UP000295472"/>
    </source>
</evidence>
<dbReference type="GeneID" id="57013973"/>
<dbReference type="CDD" id="cd09873">
    <property type="entry name" value="PIN_Pae0151-like"/>
    <property type="match status" value="1"/>
</dbReference>